<dbReference type="AlphaFoldDB" id="A0A8T0VEN9"/>
<evidence type="ECO:0000256" key="1">
    <source>
        <dbReference type="SAM" id="MobiDB-lite"/>
    </source>
</evidence>
<gene>
    <name evidence="2" type="ORF">PVAP13_2NG260300</name>
</gene>
<protein>
    <submittedName>
        <fullName evidence="2">Uncharacterized protein</fullName>
    </submittedName>
</protein>
<accession>A0A8T0VEN9</accession>
<feature type="region of interest" description="Disordered" evidence="1">
    <location>
        <begin position="92"/>
        <end position="166"/>
    </location>
</feature>
<feature type="compositionally biased region" description="Low complexity" evidence="1">
    <location>
        <begin position="153"/>
        <end position="166"/>
    </location>
</feature>
<reference evidence="2" key="1">
    <citation type="submission" date="2020-05" db="EMBL/GenBank/DDBJ databases">
        <title>WGS assembly of Panicum virgatum.</title>
        <authorList>
            <person name="Lovell J.T."/>
            <person name="Jenkins J."/>
            <person name="Shu S."/>
            <person name="Juenger T.E."/>
            <person name="Schmutz J."/>
        </authorList>
    </citation>
    <scope>NUCLEOTIDE SEQUENCE</scope>
    <source>
        <strain evidence="2">AP13</strain>
    </source>
</reference>
<dbReference type="Proteomes" id="UP000823388">
    <property type="component" value="Chromosome 2N"/>
</dbReference>
<feature type="compositionally biased region" description="Polar residues" evidence="1">
    <location>
        <begin position="94"/>
        <end position="108"/>
    </location>
</feature>
<name>A0A8T0VEN9_PANVG</name>
<keyword evidence="3" id="KW-1185">Reference proteome</keyword>
<evidence type="ECO:0000313" key="2">
    <source>
        <dbReference type="EMBL" id="KAG2633278.1"/>
    </source>
</evidence>
<sequence length="166" mass="17472">MHNPLAPRALAPTLAAPQCRPLAAPCVALHAAAADPDGSDAIRLTSNAWPRFMVEAGRCLQPIPIYAGRGPRPAVTAYAVSTAPSCFFAARSPSFLSRNPTPWVNSSPSRRRVPHLLPTPSRASSAPHRRRRRPTSSSPRSPCEATAPSPEVASTAKTEATAAAPI</sequence>
<evidence type="ECO:0000313" key="3">
    <source>
        <dbReference type="Proteomes" id="UP000823388"/>
    </source>
</evidence>
<comment type="caution">
    <text evidence="2">The sequence shown here is derived from an EMBL/GenBank/DDBJ whole genome shotgun (WGS) entry which is preliminary data.</text>
</comment>
<proteinExistence type="predicted"/>
<dbReference type="EMBL" id="CM029040">
    <property type="protein sequence ID" value="KAG2633278.1"/>
    <property type="molecule type" value="Genomic_DNA"/>
</dbReference>
<organism evidence="2 3">
    <name type="scientific">Panicum virgatum</name>
    <name type="common">Blackwell switchgrass</name>
    <dbReference type="NCBI Taxonomy" id="38727"/>
    <lineage>
        <taxon>Eukaryota</taxon>
        <taxon>Viridiplantae</taxon>
        <taxon>Streptophyta</taxon>
        <taxon>Embryophyta</taxon>
        <taxon>Tracheophyta</taxon>
        <taxon>Spermatophyta</taxon>
        <taxon>Magnoliopsida</taxon>
        <taxon>Liliopsida</taxon>
        <taxon>Poales</taxon>
        <taxon>Poaceae</taxon>
        <taxon>PACMAD clade</taxon>
        <taxon>Panicoideae</taxon>
        <taxon>Panicodae</taxon>
        <taxon>Paniceae</taxon>
        <taxon>Panicinae</taxon>
        <taxon>Panicum</taxon>
        <taxon>Panicum sect. Hiantes</taxon>
    </lineage>
</organism>